<evidence type="ECO:0000313" key="3">
    <source>
        <dbReference type="Proteomes" id="UP000693946"/>
    </source>
</evidence>
<proteinExistence type="predicted"/>
<feature type="compositionally biased region" description="Gly residues" evidence="1">
    <location>
        <begin position="44"/>
        <end position="55"/>
    </location>
</feature>
<sequence length="100" mass="10501">MAAFVRLPGEDGAGRSWLDSTLAEHFLSGLHINSSLLTRCQTLPGGGGGGGGGVGSADEVNNPQPTATFRDQRLFTFEKSECSSRLDEGNTCLFCSLFAC</sequence>
<protein>
    <submittedName>
        <fullName evidence="2">Uncharacterized protein</fullName>
    </submittedName>
</protein>
<dbReference type="Proteomes" id="UP000693946">
    <property type="component" value="Linkage Group LG20"/>
</dbReference>
<dbReference type="AlphaFoldDB" id="A0AAV6R718"/>
<comment type="caution">
    <text evidence="2">The sequence shown here is derived from an EMBL/GenBank/DDBJ whole genome shotgun (WGS) entry which is preliminary data.</text>
</comment>
<name>A0AAV6R718_SOLSE</name>
<keyword evidence="3" id="KW-1185">Reference proteome</keyword>
<evidence type="ECO:0000256" key="1">
    <source>
        <dbReference type="SAM" id="MobiDB-lite"/>
    </source>
</evidence>
<accession>A0AAV6R718</accession>
<feature type="region of interest" description="Disordered" evidence="1">
    <location>
        <begin position="43"/>
        <end position="66"/>
    </location>
</feature>
<evidence type="ECO:0000313" key="2">
    <source>
        <dbReference type="EMBL" id="KAG7499891.1"/>
    </source>
</evidence>
<gene>
    <name evidence="2" type="ORF">JOB18_002151</name>
</gene>
<dbReference type="EMBL" id="JAGKHQ010000013">
    <property type="protein sequence ID" value="KAG7499891.1"/>
    <property type="molecule type" value="Genomic_DNA"/>
</dbReference>
<organism evidence="2 3">
    <name type="scientific">Solea senegalensis</name>
    <name type="common">Senegalese sole</name>
    <dbReference type="NCBI Taxonomy" id="28829"/>
    <lineage>
        <taxon>Eukaryota</taxon>
        <taxon>Metazoa</taxon>
        <taxon>Chordata</taxon>
        <taxon>Craniata</taxon>
        <taxon>Vertebrata</taxon>
        <taxon>Euteleostomi</taxon>
        <taxon>Actinopterygii</taxon>
        <taxon>Neopterygii</taxon>
        <taxon>Teleostei</taxon>
        <taxon>Neoteleostei</taxon>
        <taxon>Acanthomorphata</taxon>
        <taxon>Carangaria</taxon>
        <taxon>Pleuronectiformes</taxon>
        <taxon>Pleuronectoidei</taxon>
        <taxon>Soleidae</taxon>
        <taxon>Solea</taxon>
    </lineage>
</organism>
<reference evidence="2 3" key="1">
    <citation type="journal article" date="2021" name="Sci. Rep.">
        <title>Chromosome anchoring in Senegalese sole (Solea senegalensis) reveals sex-associated markers and genome rearrangements in flatfish.</title>
        <authorList>
            <person name="Guerrero-Cozar I."/>
            <person name="Gomez-Garrido J."/>
            <person name="Berbel C."/>
            <person name="Martinez-Blanch J.F."/>
            <person name="Alioto T."/>
            <person name="Claros M.G."/>
            <person name="Gagnaire P.A."/>
            <person name="Manchado M."/>
        </authorList>
    </citation>
    <scope>NUCLEOTIDE SEQUENCE [LARGE SCALE GENOMIC DNA]</scope>
    <source>
        <strain evidence="2">Sse05_10M</strain>
    </source>
</reference>